<dbReference type="InterPro" id="IPR040225">
    <property type="entry name" value="GIL1-like"/>
</dbReference>
<protein>
    <submittedName>
        <fullName evidence="1">Uncharacterized protein</fullName>
    </submittedName>
</protein>
<dbReference type="Gramene" id="PHT74140">
    <property type="protein sequence ID" value="PHT74140"/>
    <property type="gene ID" value="T459_21417"/>
</dbReference>
<comment type="caution">
    <text evidence="1">The sequence shown here is derived from an EMBL/GenBank/DDBJ whole genome shotgun (WGS) entry which is preliminary data.</text>
</comment>
<dbReference type="OMA" id="KMENAFF"/>
<proteinExistence type="predicted"/>
<dbReference type="EMBL" id="AYRZ02000008">
    <property type="protein sequence ID" value="PHT74140.1"/>
    <property type="molecule type" value="Genomic_DNA"/>
</dbReference>
<dbReference type="AlphaFoldDB" id="A0A2G2YWJ5"/>
<gene>
    <name evidence="1" type="ORF">T459_21417</name>
</gene>
<evidence type="ECO:0000313" key="2">
    <source>
        <dbReference type="Proteomes" id="UP000222542"/>
    </source>
</evidence>
<dbReference type="STRING" id="4072.A0A2G2YWJ5"/>
<organism evidence="1 2">
    <name type="scientific">Capsicum annuum</name>
    <name type="common">Capsicum pepper</name>
    <dbReference type="NCBI Taxonomy" id="4072"/>
    <lineage>
        <taxon>Eukaryota</taxon>
        <taxon>Viridiplantae</taxon>
        <taxon>Streptophyta</taxon>
        <taxon>Embryophyta</taxon>
        <taxon>Tracheophyta</taxon>
        <taxon>Spermatophyta</taxon>
        <taxon>Magnoliopsida</taxon>
        <taxon>eudicotyledons</taxon>
        <taxon>Gunneridae</taxon>
        <taxon>Pentapetalae</taxon>
        <taxon>asterids</taxon>
        <taxon>lamiids</taxon>
        <taxon>Solanales</taxon>
        <taxon>Solanaceae</taxon>
        <taxon>Solanoideae</taxon>
        <taxon>Capsiceae</taxon>
        <taxon>Capsicum</taxon>
    </lineage>
</organism>
<dbReference type="GO" id="GO:0009959">
    <property type="term" value="P:negative gravitropism"/>
    <property type="evidence" value="ECO:0007669"/>
    <property type="project" value="InterPro"/>
</dbReference>
<reference evidence="1 2" key="1">
    <citation type="journal article" date="2014" name="Nat. Genet.">
        <title>Genome sequence of the hot pepper provides insights into the evolution of pungency in Capsicum species.</title>
        <authorList>
            <person name="Kim S."/>
            <person name="Park M."/>
            <person name="Yeom S.I."/>
            <person name="Kim Y.M."/>
            <person name="Lee J.M."/>
            <person name="Lee H.A."/>
            <person name="Seo E."/>
            <person name="Choi J."/>
            <person name="Cheong K."/>
            <person name="Kim K.T."/>
            <person name="Jung K."/>
            <person name="Lee G.W."/>
            <person name="Oh S.K."/>
            <person name="Bae C."/>
            <person name="Kim S.B."/>
            <person name="Lee H.Y."/>
            <person name="Kim S.Y."/>
            <person name="Kim M.S."/>
            <person name="Kang B.C."/>
            <person name="Jo Y.D."/>
            <person name="Yang H.B."/>
            <person name="Jeong H.J."/>
            <person name="Kang W.H."/>
            <person name="Kwon J.K."/>
            <person name="Shin C."/>
            <person name="Lim J.Y."/>
            <person name="Park J.H."/>
            <person name="Huh J.H."/>
            <person name="Kim J.S."/>
            <person name="Kim B.D."/>
            <person name="Cohen O."/>
            <person name="Paran I."/>
            <person name="Suh M.C."/>
            <person name="Lee S.B."/>
            <person name="Kim Y.K."/>
            <person name="Shin Y."/>
            <person name="Noh S.J."/>
            <person name="Park J."/>
            <person name="Seo Y.S."/>
            <person name="Kwon S.Y."/>
            <person name="Kim H.A."/>
            <person name="Park J.M."/>
            <person name="Kim H.J."/>
            <person name="Choi S.B."/>
            <person name="Bosland P.W."/>
            <person name="Reeves G."/>
            <person name="Jo S.H."/>
            <person name="Lee B.W."/>
            <person name="Cho H.T."/>
            <person name="Choi H.S."/>
            <person name="Lee M.S."/>
            <person name="Yu Y."/>
            <person name="Do Choi Y."/>
            <person name="Park B.S."/>
            <person name="van Deynze A."/>
            <person name="Ashrafi H."/>
            <person name="Hill T."/>
            <person name="Kim W.T."/>
            <person name="Pai H.S."/>
            <person name="Ahn H.K."/>
            <person name="Yeam I."/>
            <person name="Giovannoni J.J."/>
            <person name="Rose J.K."/>
            <person name="Sorensen I."/>
            <person name="Lee S.J."/>
            <person name="Kim R.W."/>
            <person name="Choi I.Y."/>
            <person name="Choi B.S."/>
            <person name="Lim J.S."/>
            <person name="Lee Y.H."/>
            <person name="Choi D."/>
        </authorList>
    </citation>
    <scope>NUCLEOTIDE SEQUENCE [LARGE SCALE GENOMIC DNA]</scope>
    <source>
        <strain evidence="2">cv. CM334</strain>
    </source>
</reference>
<dbReference type="GO" id="GO:0009639">
    <property type="term" value="P:response to red or far red light"/>
    <property type="evidence" value="ECO:0007669"/>
    <property type="project" value="InterPro"/>
</dbReference>
<dbReference type="Proteomes" id="UP000222542">
    <property type="component" value="Unassembled WGS sequence"/>
</dbReference>
<reference evidence="1 2" key="2">
    <citation type="journal article" date="2017" name="Genome Biol.">
        <title>New reference genome sequences of hot pepper reveal the massive evolution of plant disease-resistance genes by retroduplication.</title>
        <authorList>
            <person name="Kim S."/>
            <person name="Park J."/>
            <person name="Yeom S.I."/>
            <person name="Kim Y.M."/>
            <person name="Seo E."/>
            <person name="Kim K.T."/>
            <person name="Kim M.S."/>
            <person name="Lee J.M."/>
            <person name="Cheong K."/>
            <person name="Shin H.S."/>
            <person name="Kim S.B."/>
            <person name="Han K."/>
            <person name="Lee J."/>
            <person name="Park M."/>
            <person name="Lee H.A."/>
            <person name="Lee H.Y."/>
            <person name="Lee Y."/>
            <person name="Oh S."/>
            <person name="Lee J.H."/>
            <person name="Choi E."/>
            <person name="Choi E."/>
            <person name="Lee S.E."/>
            <person name="Jeon J."/>
            <person name="Kim H."/>
            <person name="Choi G."/>
            <person name="Song H."/>
            <person name="Lee J."/>
            <person name="Lee S.C."/>
            <person name="Kwon J.K."/>
            <person name="Lee H.Y."/>
            <person name="Koo N."/>
            <person name="Hong Y."/>
            <person name="Kim R.W."/>
            <person name="Kang W.H."/>
            <person name="Huh J.H."/>
            <person name="Kang B.C."/>
            <person name="Yang T.J."/>
            <person name="Lee Y.H."/>
            <person name="Bennetzen J.L."/>
            <person name="Choi D."/>
        </authorList>
    </citation>
    <scope>NUCLEOTIDE SEQUENCE [LARGE SCALE GENOMIC DNA]</scope>
    <source>
        <strain evidence="2">cv. CM334</strain>
    </source>
</reference>
<accession>A0A2G2YWJ5</accession>
<keyword evidence="2" id="KW-1185">Reference proteome</keyword>
<dbReference type="PANTHER" id="PTHR31161">
    <property type="entry name" value="PROTEIN GRAVITROPIC IN THE LIGHT 1"/>
    <property type="match status" value="1"/>
</dbReference>
<sequence length="175" mass="20609">MCSAHWDIAAKYILESYVNQKMFQGFNHKTFYMDESISSLLHPDQHCHECFTQYMDMKAMDPMKLLGIPTTCSFRNFCFNKYLDIVDPKIKEPLFGNLEQRRQVQAGNHPRSQFYREFLVLAKAIWLLHLLAFSLDPLPRHFEASNGSEFYPKYMESMLNCQLFPAKFMGLTIEI</sequence>
<evidence type="ECO:0000313" key="1">
    <source>
        <dbReference type="EMBL" id="PHT74140.1"/>
    </source>
</evidence>
<name>A0A2G2YWJ5_CAPAN</name>